<accession>A0ABN3VV62</accession>
<keyword evidence="2" id="KW-1185">Reference proteome</keyword>
<evidence type="ECO:0000313" key="2">
    <source>
        <dbReference type="Proteomes" id="UP001500831"/>
    </source>
</evidence>
<gene>
    <name evidence="1" type="ORF">GCM10010517_26080</name>
</gene>
<dbReference type="Proteomes" id="UP001500831">
    <property type="component" value="Unassembled WGS sequence"/>
</dbReference>
<evidence type="ECO:0000313" key="1">
    <source>
        <dbReference type="EMBL" id="GAA2866564.1"/>
    </source>
</evidence>
<comment type="caution">
    <text evidence="1">The sequence shown here is derived from an EMBL/GenBank/DDBJ whole genome shotgun (WGS) entry which is preliminary data.</text>
</comment>
<organism evidence="1 2">
    <name type="scientific">Streptosporangium fragile</name>
    <dbReference type="NCBI Taxonomy" id="46186"/>
    <lineage>
        <taxon>Bacteria</taxon>
        <taxon>Bacillati</taxon>
        <taxon>Actinomycetota</taxon>
        <taxon>Actinomycetes</taxon>
        <taxon>Streptosporangiales</taxon>
        <taxon>Streptosporangiaceae</taxon>
        <taxon>Streptosporangium</taxon>
    </lineage>
</organism>
<protein>
    <submittedName>
        <fullName evidence="1">Uncharacterized protein</fullName>
    </submittedName>
</protein>
<name>A0ABN3VV62_9ACTN</name>
<proteinExistence type="predicted"/>
<reference evidence="1 2" key="1">
    <citation type="journal article" date="2019" name="Int. J. Syst. Evol. Microbiol.">
        <title>The Global Catalogue of Microorganisms (GCM) 10K type strain sequencing project: providing services to taxonomists for standard genome sequencing and annotation.</title>
        <authorList>
            <consortium name="The Broad Institute Genomics Platform"/>
            <consortium name="The Broad Institute Genome Sequencing Center for Infectious Disease"/>
            <person name="Wu L."/>
            <person name="Ma J."/>
        </authorList>
    </citation>
    <scope>NUCLEOTIDE SEQUENCE [LARGE SCALE GENOMIC DNA]</scope>
    <source>
        <strain evidence="1 2">JCM 6242</strain>
    </source>
</reference>
<sequence>MNEDTLLFTLPGFRFRGVRRALALPRIRGEVPAHGEEALALGA</sequence>
<dbReference type="EMBL" id="BAAAVI010000015">
    <property type="protein sequence ID" value="GAA2866564.1"/>
    <property type="molecule type" value="Genomic_DNA"/>
</dbReference>